<sequence>MSRRVSTLAAARPKSACVPKNFDLLPFPSLRVRLHPVPLMTILDAYIRRDEGQENVIGTLLGSCSDGNVIDVTDCFVDRHSLTGEGLLQIIKDHHESMFELKQQANGGNGGVREVVVGWFCTGSEMTELTCAVHGWFKQFSSVSKFFPQPPLTEPIHLMVDAIMESGSFAVKVYTQVQMTMAREACFQFHELPLELYASPSDRIGLRLLQKVRMANRSHPPKPEELMEPAADGVLLDEMGDGLSAELEQLQEKLEICASYVRSVLNGETEPDPEVGRFLSSALSGATEPELESFEQLCQNTLQDSLMAAHLARLAKLQFALTEEGIEGRLLVDSSDAQHLLKPLKHLRVVVALD</sequence>
<dbReference type="Pfam" id="PF13012">
    <property type="entry name" value="MitMem_reg"/>
    <property type="match status" value="1"/>
</dbReference>
<dbReference type="InterPro" id="IPR000555">
    <property type="entry name" value="JAMM/MPN+_dom"/>
</dbReference>
<dbReference type="RefSeq" id="XP_013352070.1">
    <property type="nucleotide sequence ID" value="XM_013496616.1"/>
</dbReference>
<keyword evidence="2 6" id="KW-0396">Initiation factor</keyword>
<dbReference type="InterPro" id="IPR027531">
    <property type="entry name" value="eIF3f"/>
</dbReference>
<dbReference type="AlphaFoldDB" id="U6JXN1"/>
<dbReference type="CDD" id="cd08064">
    <property type="entry name" value="MPN_eIF3f"/>
    <property type="match status" value="1"/>
</dbReference>
<dbReference type="OrthoDB" id="25498at2759"/>
<keyword evidence="7" id="KW-1185">Reference proteome</keyword>
<evidence type="ECO:0000259" key="4">
    <source>
        <dbReference type="Pfam" id="PF01398"/>
    </source>
</evidence>
<dbReference type="InterPro" id="IPR024969">
    <property type="entry name" value="EIF3F/CSN6-like_C"/>
</dbReference>
<dbReference type="GO" id="GO:0071541">
    <property type="term" value="C:eukaryotic translation initiation factor 3 complex, eIF3m"/>
    <property type="evidence" value="ECO:0007669"/>
    <property type="project" value="TreeGrafter"/>
</dbReference>
<keyword evidence="1" id="KW-0963">Cytoplasm</keyword>
<dbReference type="GO" id="GO:0031369">
    <property type="term" value="F:translation initiation factor binding"/>
    <property type="evidence" value="ECO:0007669"/>
    <property type="project" value="InterPro"/>
</dbReference>
<reference evidence="6" key="2">
    <citation type="submission" date="2013-10" db="EMBL/GenBank/DDBJ databases">
        <authorList>
            <person name="Aslett M."/>
        </authorList>
    </citation>
    <scope>NUCLEOTIDE SEQUENCE [LARGE SCALE GENOMIC DNA]</scope>
    <source>
        <strain evidence="6">Houghton</strain>
    </source>
</reference>
<evidence type="ECO:0000313" key="6">
    <source>
        <dbReference type="EMBL" id="CDJ29501.1"/>
    </source>
</evidence>
<evidence type="ECO:0000256" key="2">
    <source>
        <dbReference type="ARBA" id="ARBA00022540"/>
    </source>
</evidence>
<keyword evidence="3" id="KW-0648">Protein biosynthesis</keyword>
<proteinExistence type="predicted"/>
<evidence type="ECO:0000256" key="3">
    <source>
        <dbReference type="ARBA" id="ARBA00022917"/>
    </source>
</evidence>
<dbReference type="GO" id="GO:0003743">
    <property type="term" value="F:translation initiation factor activity"/>
    <property type="evidence" value="ECO:0007669"/>
    <property type="project" value="UniProtKB-KW"/>
</dbReference>
<name>U6JXN1_9EIME</name>
<reference evidence="6" key="1">
    <citation type="submission" date="2013-10" db="EMBL/GenBank/DDBJ databases">
        <title>Genomic analysis of the causative agents of coccidiosis in chickens.</title>
        <authorList>
            <person name="Reid A.J."/>
            <person name="Blake D."/>
            <person name="Billington K."/>
            <person name="Browne H."/>
            <person name="Dunn M."/>
            <person name="Hung S."/>
            <person name="Kawahara F."/>
            <person name="Miranda-Saavedra D."/>
            <person name="Mourier T."/>
            <person name="Nagra H."/>
            <person name="Otto T.D."/>
            <person name="Rawlings N."/>
            <person name="Sanchez A."/>
            <person name="Sanders M."/>
            <person name="Subramaniam C."/>
            <person name="Tay Y."/>
            <person name="Dear P."/>
            <person name="Doerig C."/>
            <person name="Gruber A."/>
            <person name="Parkinson J."/>
            <person name="Shirley M."/>
            <person name="Wan K.L."/>
            <person name="Berriman M."/>
            <person name="Tomley F."/>
            <person name="Pain A."/>
        </authorList>
    </citation>
    <scope>NUCLEOTIDE SEQUENCE [LARGE SCALE GENOMIC DNA]</scope>
    <source>
        <strain evidence="6">Houghton</strain>
    </source>
</reference>
<dbReference type="VEuPathDB" id="ToxoDB:EMH_0021910"/>
<dbReference type="PANTHER" id="PTHR10540">
    <property type="entry name" value="EUKARYOTIC TRANSLATION INITIATION FACTOR 3 SUBUNIT F-RELATED"/>
    <property type="match status" value="1"/>
</dbReference>
<dbReference type="PANTHER" id="PTHR10540:SF6">
    <property type="entry name" value="EUKARYOTIC TRANSLATION INITIATION FACTOR 3 SUBUNIT F"/>
    <property type="match status" value="1"/>
</dbReference>
<organism evidence="6 7">
    <name type="scientific">Eimeria mitis</name>
    <dbReference type="NCBI Taxonomy" id="44415"/>
    <lineage>
        <taxon>Eukaryota</taxon>
        <taxon>Sar</taxon>
        <taxon>Alveolata</taxon>
        <taxon>Apicomplexa</taxon>
        <taxon>Conoidasida</taxon>
        <taxon>Coccidia</taxon>
        <taxon>Eucoccidiorida</taxon>
        <taxon>Eimeriorina</taxon>
        <taxon>Eimeriidae</taxon>
        <taxon>Eimeria</taxon>
    </lineage>
</organism>
<protein>
    <submittedName>
        <fullName evidence="6">Eukaryotic translation initiation factor 3 subunit 5, putative</fullName>
    </submittedName>
</protein>
<feature type="domain" description="EIF3F/CSN6-like C-terminal" evidence="5">
    <location>
        <begin position="242"/>
        <end position="323"/>
    </location>
</feature>
<evidence type="ECO:0000256" key="1">
    <source>
        <dbReference type="ARBA" id="ARBA00022490"/>
    </source>
</evidence>
<dbReference type="Pfam" id="PF01398">
    <property type="entry name" value="JAB"/>
    <property type="match status" value="1"/>
</dbReference>
<dbReference type="EMBL" id="HG681949">
    <property type="protein sequence ID" value="CDJ29501.1"/>
    <property type="molecule type" value="Genomic_DNA"/>
</dbReference>
<dbReference type="Gene3D" id="3.40.140.10">
    <property type="entry name" value="Cytidine Deaminase, domain 2"/>
    <property type="match status" value="1"/>
</dbReference>
<dbReference type="GO" id="GO:0008237">
    <property type="term" value="F:metallopeptidase activity"/>
    <property type="evidence" value="ECO:0007669"/>
    <property type="project" value="InterPro"/>
</dbReference>
<dbReference type="Proteomes" id="UP000030744">
    <property type="component" value="Unassembled WGS sequence"/>
</dbReference>
<accession>U6JXN1</accession>
<gene>
    <name evidence="6" type="ORF">EMH_0021910</name>
</gene>
<evidence type="ECO:0000259" key="5">
    <source>
        <dbReference type="Pfam" id="PF13012"/>
    </source>
</evidence>
<dbReference type="GeneID" id="25377073"/>
<feature type="domain" description="JAB1/MPN/MOV34 metalloenzyme" evidence="4">
    <location>
        <begin position="30"/>
        <end position="134"/>
    </location>
</feature>
<evidence type="ECO:0000313" key="7">
    <source>
        <dbReference type="Proteomes" id="UP000030744"/>
    </source>
</evidence>